<name>A0A7W9BGI8_9SPHN</name>
<dbReference type="Proteomes" id="UP000546200">
    <property type="component" value="Unassembled WGS sequence"/>
</dbReference>
<evidence type="ECO:0000313" key="2">
    <source>
        <dbReference type="Proteomes" id="UP000546200"/>
    </source>
</evidence>
<protein>
    <submittedName>
        <fullName evidence="1">Uncharacterized protein (DUF885 family)</fullName>
    </submittedName>
</protein>
<dbReference type="PANTHER" id="PTHR33361">
    <property type="entry name" value="GLR0591 PROTEIN"/>
    <property type="match status" value="1"/>
</dbReference>
<proteinExistence type="predicted"/>
<dbReference type="RefSeq" id="WP_246348826.1">
    <property type="nucleotide sequence ID" value="NZ_JACIJK010000014.1"/>
</dbReference>
<sequence length="592" mass="63795">MSAAAGADGVVRAGDAATLLDRLSWGLLELGPERATSLGVDTGAHANLRRTLEDRSPEGVAARRRFLTKALADLARLPRTGLDPAVLTSLAVTESAFRTALDGMALPYGVATIGDWRNTPYAVIQNVGSWLDVPQMLDGDQPVRDAADAEAYLVRLAGTSQQLDGETARIRLAREQGLVPPSFLLDKTITGMTQTIANAAKVDGPFVGPFARKAATIHGDWTARATRIVTAAIVPALQRQLAELRAERATATDAAGMATRPHGPEWYAWGLRAGTTTRRSAADLHAAGRARLFELQAQMDAILRREGLTQGSVAERAIAYQRRPGIGFTGGDDGRRQIVAYMQGRIDAIRPRLPNAFRRSVRGNLEIRRMPLAQEPGAPAAYGGPGTIDGKVPGKIWVNLGDPSIHNRVTIPDLVFHEGIPGHVWQGEYAQQLPLIRSILAFNAYSEGWALYAEQLADELGLYDGDPAGRLGYLMGLAWRAVRLIVDTGIHAMSWTREQALAEFIAATGLPRPNAESEVDRYCAWPGQACGYEVGRAEIVAQRARARAALGSRYDLRDFDQAVVDGGNVPLDVLTGNVSRYVEQVRAGARAS</sequence>
<dbReference type="PANTHER" id="PTHR33361:SF2">
    <property type="entry name" value="DUF885 DOMAIN-CONTAINING PROTEIN"/>
    <property type="match status" value="1"/>
</dbReference>
<dbReference type="AlphaFoldDB" id="A0A7W9BGI8"/>
<accession>A0A7W9BGI8</accession>
<dbReference type="EMBL" id="JACIJK010000014">
    <property type="protein sequence ID" value="MBB5716732.1"/>
    <property type="molecule type" value="Genomic_DNA"/>
</dbReference>
<dbReference type="Pfam" id="PF05960">
    <property type="entry name" value="DUF885"/>
    <property type="match status" value="1"/>
</dbReference>
<keyword evidence="2" id="KW-1185">Reference proteome</keyword>
<organism evidence="1 2">
    <name type="scientific">Sphingomonas aerophila</name>
    <dbReference type="NCBI Taxonomy" id="1344948"/>
    <lineage>
        <taxon>Bacteria</taxon>
        <taxon>Pseudomonadati</taxon>
        <taxon>Pseudomonadota</taxon>
        <taxon>Alphaproteobacteria</taxon>
        <taxon>Sphingomonadales</taxon>
        <taxon>Sphingomonadaceae</taxon>
        <taxon>Sphingomonas</taxon>
    </lineage>
</organism>
<comment type="caution">
    <text evidence="1">The sequence shown here is derived from an EMBL/GenBank/DDBJ whole genome shotgun (WGS) entry which is preliminary data.</text>
</comment>
<evidence type="ECO:0000313" key="1">
    <source>
        <dbReference type="EMBL" id="MBB5716732.1"/>
    </source>
</evidence>
<reference evidence="1 2" key="1">
    <citation type="submission" date="2020-08" db="EMBL/GenBank/DDBJ databases">
        <title>Genomic Encyclopedia of Type Strains, Phase IV (KMG-IV): sequencing the most valuable type-strain genomes for metagenomic binning, comparative biology and taxonomic classification.</title>
        <authorList>
            <person name="Goeker M."/>
        </authorList>
    </citation>
    <scope>NUCLEOTIDE SEQUENCE [LARGE SCALE GENOMIC DNA]</scope>
    <source>
        <strain evidence="1 2">DSM 100044</strain>
    </source>
</reference>
<dbReference type="InterPro" id="IPR010281">
    <property type="entry name" value="DUF885"/>
</dbReference>
<gene>
    <name evidence="1" type="ORF">FHS94_003604</name>
</gene>